<dbReference type="InterPro" id="IPR029035">
    <property type="entry name" value="DHS-like_NAD/FAD-binding_dom"/>
</dbReference>
<accession>A0AB35L5J8</accession>
<dbReference type="AlphaFoldDB" id="A0AB35L5J8"/>
<comment type="caution">
    <text evidence="1">The sequence shown here is derived from an EMBL/GenBank/DDBJ whole genome shotgun (WGS) entry which is preliminary data.</text>
</comment>
<gene>
    <name evidence="1" type="ORF">QDQ51_01340</name>
</gene>
<reference evidence="1" key="2">
    <citation type="submission" date="2023-10" db="EMBL/GenBank/DDBJ databases">
        <title>Analysis of Resistance Genes of Carbapenem-resistant Providencia rettgeri.</title>
        <authorList>
            <person name="Liu M."/>
        </authorList>
    </citation>
    <scope>NUCLEOTIDE SEQUENCE</scope>
    <source>
        <strain evidence="1">QITACRE101</strain>
    </source>
</reference>
<evidence type="ECO:0000313" key="1">
    <source>
        <dbReference type="EMBL" id="MDH2304062.1"/>
    </source>
</evidence>
<evidence type="ECO:0000313" key="2">
    <source>
        <dbReference type="Proteomes" id="UP001162044"/>
    </source>
</evidence>
<name>A0AB35L5J8_PRORE</name>
<dbReference type="SUPFAM" id="SSF52467">
    <property type="entry name" value="DHS-like NAD/FAD-binding domain"/>
    <property type="match status" value="1"/>
</dbReference>
<reference evidence="1" key="1">
    <citation type="submission" date="2023-04" db="EMBL/GenBank/DDBJ databases">
        <authorList>
            <person name="Li W."/>
        </authorList>
    </citation>
    <scope>NUCLEOTIDE SEQUENCE</scope>
    <source>
        <strain evidence="1">QITACRE101</strain>
    </source>
</reference>
<dbReference type="EMBL" id="JARVQW010000001">
    <property type="protein sequence ID" value="MDH2304062.1"/>
    <property type="molecule type" value="Genomic_DNA"/>
</dbReference>
<sequence length="385" mass="46056">MAEIIENIDISKIRDQELNFLFGAGASVGLFPTLATKMKDSDGNWESIETLAQYFEDLVQDDYKSLLFMYYYKQCIEPVMQFEWNNQEKINDLIKNRTERIDVINNYKKFLCTLLSILETKSEHDKKINLFTTNYDSCFVEAFENLDESTKVKLTLNDGSHGFKIKTLEVRNFDLLKIRKSPFDNHQSVIPQINIIHLHGSAYWRKKNESIQIQYNNDDRIIDDIPDIEFKQFQEMIEKDDAKRDDIDFDLDIIFSSSFKENSISFWDKYKKLPIVNPTKWKFHETVFEEHYYQMLRYMSYMLEKRNSTLITFGFSFADEHIRNLLKRALNNKYFTMYICCFKKENIHYLNKYFGEFNNVKYVVSDNNLDFSEFNKEIFTLDDVL</sequence>
<dbReference type="RefSeq" id="WP_272671064.1">
    <property type="nucleotide sequence ID" value="NZ_JARVQW010000001.1"/>
</dbReference>
<proteinExistence type="predicted"/>
<protein>
    <submittedName>
        <fullName evidence="1">SIR2 family protein</fullName>
    </submittedName>
</protein>
<dbReference type="Proteomes" id="UP001162044">
    <property type="component" value="Unassembled WGS sequence"/>
</dbReference>
<organism evidence="1 2">
    <name type="scientific">Providencia rettgeri</name>
    <dbReference type="NCBI Taxonomy" id="587"/>
    <lineage>
        <taxon>Bacteria</taxon>
        <taxon>Pseudomonadati</taxon>
        <taxon>Pseudomonadota</taxon>
        <taxon>Gammaproteobacteria</taxon>
        <taxon>Enterobacterales</taxon>
        <taxon>Morganellaceae</taxon>
        <taxon>Providencia</taxon>
    </lineage>
</organism>